<accession>A0AAE1QEP1</accession>
<protein>
    <submittedName>
        <fullName evidence="1">Uncharacterized protein</fullName>
    </submittedName>
</protein>
<name>A0AAE1QEP1_9EUCA</name>
<sequence>MQQRENILPSLLSLHHINSNKTLSIDKMQQGKATLTSFLSLYHINKTLISFLPWSHVLGRVSIGPVGQSIGPQQHTITPTLHNGPVRQPTGAQHNTNPPKYKNSSALCLVLVSPIL</sequence>
<evidence type="ECO:0000313" key="1">
    <source>
        <dbReference type="EMBL" id="KAK4325169.1"/>
    </source>
</evidence>
<comment type="caution">
    <text evidence="1">The sequence shown here is derived from an EMBL/GenBank/DDBJ whole genome shotgun (WGS) entry which is preliminary data.</text>
</comment>
<dbReference type="EMBL" id="JAWZYT010000298">
    <property type="protein sequence ID" value="KAK4325169.1"/>
    <property type="molecule type" value="Genomic_DNA"/>
</dbReference>
<proteinExistence type="predicted"/>
<evidence type="ECO:0000313" key="2">
    <source>
        <dbReference type="Proteomes" id="UP001292094"/>
    </source>
</evidence>
<reference evidence="1" key="1">
    <citation type="submission" date="2023-11" db="EMBL/GenBank/DDBJ databases">
        <title>Genome assemblies of two species of porcelain crab, Petrolisthes cinctipes and Petrolisthes manimaculis (Anomura: Porcellanidae).</title>
        <authorList>
            <person name="Angst P."/>
        </authorList>
    </citation>
    <scope>NUCLEOTIDE SEQUENCE</scope>
    <source>
        <strain evidence="1">PB745_02</strain>
        <tissue evidence="1">Gill</tissue>
    </source>
</reference>
<dbReference type="Proteomes" id="UP001292094">
    <property type="component" value="Unassembled WGS sequence"/>
</dbReference>
<keyword evidence="2" id="KW-1185">Reference proteome</keyword>
<dbReference type="AlphaFoldDB" id="A0AAE1QEP1"/>
<gene>
    <name evidence="1" type="ORF">Pmani_004322</name>
</gene>
<organism evidence="1 2">
    <name type="scientific">Petrolisthes manimaculis</name>
    <dbReference type="NCBI Taxonomy" id="1843537"/>
    <lineage>
        <taxon>Eukaryota</taxon>
        <taxon>Metazoa</taxon>
        <taxon>Ecdysozoa</taxon>
        <taxon>Arthropoda</taxon>
        <taxon>Crustacea</taxon>
        <taxon>Multicrustacea</taxon>
        <taxon>Malacostraca</taxon>
        <taxon>Eumalacostraca</taxon>
        <taxon>Eucarida</taxon>
        <taxon>Decapoda</taxon>
        <taxon>Pleocyemata</taxon>
        <taxon>Anomura</taxon>
        <taxon>Galatheoidea</taxon>
        <taxon>Porcellanidae</taxon>
        <taxon>Petrolisthes</taxon>
    </lineage>
</organism>